<name>A0AAD7HJ36_9AGAR</name>
<accession>A0AAD7HJ36</accession>
<comment type="caution">
    <text evidence="1">The sequence shown here is derived from an EMBL/GenBank/DDBJ whole genome shotgun (WGS) entry which is preliminary data.</text>
</comment>
<evidence type="ECO:0000313" key="1">
    <source>
        <dbReference type="EMBL" id="KAJ7721138.1"/>
    </source>
</evidence>
<gene>
    <name evidence="1" type="ORF">B0H16DRAFT_1738463</name>
</gene>
<evidence type="ECO:0000313" key="2">
    <source>
        <dbReference type="Proteomes" id="UP001215598"/>
    </source>
</evidence>
<dbReference type="AlphaFoldDB" id="A0AAD7HJ36"/>
<proteinExistence type="predicted"/>
<organism evidence="1 2">
    <name type="scientific">Mycena metata</name>
    <dbReference type="NCBI Taxonomy" id="1033252"/>
    <lineage>
        <taxon>Eukaryota</taxon>
        <taxon>Fungi</taxon>
        <taxon>Dikarya</taxon>
        <taxon>Basidiomycota</taxon>
        <taxon>Agaricomycotina</taxon>
        <taxon>Agaricomycetes</taxon>
        <taxon>Agaricomycetidae</taxon>
        <taxon>Agaricales</taxon>
        <taxon>Marasmiineae</taxon>
        <taxon>Mycenaceae</taxon>
        <taxon>Mycena</taxon>
    </lineage>
</organism>
<dbReference type="EMBL" id="JARKIB010000233">
    <property type="protein sequence ID" value="KAJ7721138.1"/>
    <property type="molecule type" value="Genomic_DNA"/>
</dbReference>
<reference evidence="1" key="1">
    <citation type="submission" date="2023-03" db="EMBL/GenBank/DDBJ databases">
        <title>Massive genome expansion in bonnet fungi (Mycena s.s.) driven by repeated elements and novel gene families across ecological guilds.</title>
        <authorList>
            <consortium name="Lawrence Berkeley National Laboratory"/>
            <person name="Harder C.B."/>
            <person name="Miyauchi S."/>
            <person name="Viragh M."/>
            <person name="Kuo A."/>
            <person name="Thoen E."/>
            <person name="Andreopoulos B."/>
            <person name="Lu D."/>
            <person name="Skrede I."/>
            <person name="Drula E."/>
            <person name="Henrissat B."/>
            <person name="Morin E."/>
            <person name="Kohler A."/>
            <person name="Barry K."/>
            <person name="LaButti K."/>
            <person name="Morin E."/>
            <person name="Salamov A."/>
            <person name="Lipzen A."/>
            <person name="Mereny Z."/>
            <person name="Hegedus B."/>
            <person name="Baldrian P."/>
            <person name="Stursova M."/>
            <person name="Weitz H."/>
            <person name="Taylor A."/>
            <person name="Grigoriev I.V."/>
            <person name="Nagy L.G."/>
            <person name="Martin F."/>
            <person name="Kauserud H."/>
        </authorList>
    </citation>
    <scope>NUCLEOTIDE SEQUENCE</scope>
    <source>
        <strain evidence="1">CBHHK182m</strain>
    </source>
</reference>
<sequence>MLYILSRRPFLHLTSTLALFRLPYLVFHVAHSQNLSPRLLPPCPPLQICDYLASYIFLVNLPAFFILGLSSGLVRPSSVHLNLPPAYPPPLRAPFPSCQLPLFMFPIPSTPPPSIPSLPRHSNPFPLLRRYAPPPSRSSTPTPASDFIFAVQPPHILPFARRLHQSYLGNGTGDTSTLFEGRGITGTVAPRVAVFTVFAKPATVPAPEAPVPVIPRLLPNPCLTLVVPPSTPAALTSAYSCQALAIPFIGFRLPLTPLTSGSNSQRHPSRLRLDFPHYHRRTCAAPKLDVRWVEASFPPPPLLDFCTWMLASTEPTPSSLPFLLGLHSRREPRDLPPRSGPPRTSRFPARARAVGRVVDKVDTSESTNDEPLDTEERGVHYYYYYYYVPSFLASITSPRPRVRTKSTPGNLSRIPWFPAHAWLDANGDSESTVSTRGALRSSSNTCSISHAAFLCARFLASSVHICALFIVTAP</sequence>
<protein>
    <submittedName>
        <fullName evidence="1">Uncharacterized protein</fullName>
    </submittedName>
</protein>
<dbReference type="Proteomes" id="UP001215598">
    <property type="component" value="Unassembled WGS sequence"/>
</dbReference>
<keyword evidence="2" id="KW-1185">Reference proteome</keyword>